<evidence type="ECO:0000256" key="1">
    <source>
        <dbReference type="ARBA" id="ARBA00023015"/>
    </source>
</evidence>
<evidence type="ECO:0000256" key="3">
    <source>
        <dbReference type="ARBA" id="ARBA00023163"/>
    </source>
</evidence>
<keyword evidence="1" id="KW-0805">Transcription regulation</keyword>
<keyword evidence="7" id="KW-1185">Reference proteome</keyword>
<accession>A0A7W9D1T1</accession>
<dbReference type="PROSITE" id="PS50977">
    <property type="entry name" value="HTH_TETR_2"/>
    <property type="match status" value="1"/>
</dbReference>
<proteinExistence type="predicted"/>
<organism evidence="6 7">
    <name type="scientific">Rhizobium paranaense</name>
    <dbReference type="NCBI Taxonomy" id="1650438"/>
    <lineage>
        <taxon>Bacteria</taxon>
        <taxon>Pseudomonadati</taxon>
        <taxon>Pseudomonadota</taxon>
        <taxon>Alphaproteobacteria</taxon>
        <taxon>Hyphomicrobiales</taxon>
        <taxon>Rhizobiaceae</taxon>
        <taxon>Rhizobium/Agrobacterium group</taxon>
        <taxon>Rhizobium</taxon>
    </lineage>
</organism>
<comment type="caution">
    <text evidence="6">The sequence shown here is derived from an EMBL/GenBank/DDBJ whole genome shotgun (WGS) entry which is preliminary data.</text>
</comment>
<evidence type="ECO:0000256" key="2">
    <source>
        <dbReference type="ARBA" id="ARBA00023125"/>
    </source>
</evidence>
<dbReference type="Pfam" id="PF00440">
    <property type="entry name" value="TetR_N"/>
    <property type="match status" value="1"/>
</dbReference>
<feature type="DNA-binding region" description="H-T-H motif" evidence="4">
    <location>
        <begin position="29"/>
        <end position="48"/>
    </location>
</feature>
<dbReference type="PANTHER" id="PTHR47506">
    <property type="entry name" value="TRANSCRIPTIONAL REGULATORY PROTEIN"/>
    <property type="match status" value="1"/>
</dbReference>
<dbReference type="InterPro" id="IPR001647">
    <property type="entry name" value="HTH_TetR"/>
</dbReference>
<gene>
    <name evidence="6" type="ORF">GGD50_003251</name>
</gene>
<dbReference type="Gene3D" id="1.10.357.10">
    <property type="entry name" value="Tetracycline Repressor, domain 2"/>
    <property type="match status" value="1"/>
</dbReference>
<evidence type="ECO:0000313" key="6">
    <source>
        <dbReference type="EMBL" id="MBB5574622.1"/>
    </source>
</evidence>
<protein>
    <submittedName>
        <fullName evidence="6">TetR/AcrR family transcriptional repressor of nem operon</fullName>
    </submittedName>
</protein>
<evidence type="ECO:0000256" key="4">
    <source>
        <dbReference type="PROSITE-ProRule" id="PRU00335"/>
    </source>
</evidence>
<keyword evidence="2 4" id="KW-0238">DNA-binding</keyword>
<dbReference type="InterPro" id="IPR009057">
    <property type="entry name" value="Homeodomain-like_sf"/>
</dbReference>
<dbReference type="InterPro" id="IPR036271">
    <property type="entry name" value="Tet_transcr_reg_TetR-rel_C_sf"/>
</dbReference>
<dbReference type="SUPFAM" id="SSF46689">
    <property type="entry name" value="Homeodomain-like"/>
    <property type="match status" value="1"/>
</dbReference>
<feature type="domain" description="HTH tetR-type" evidence="5">
    <location>
        <begin position="6"/>
        <end position="66"/>
    </location>
</feature>
<dbReference type="AlphaFoldDB" id="A0A7W9D1T1"/>
<evidence type="ECO:0000313" key="7">
    <source>
        <dbReference type="Proteomes" id="UP000549882"/>
    </source>
</evidence>
<dbReference type="RefSeq" id="WP_183938319.1">
    <property type="nucleotide sequence ID" value="NZ_JACHBI010000006.1"/>
</dbReference>
<dbReference type="Proteomes" id="UP000549882">
    <property type="component" value="Unassembled WGS sequence"/>
</dbReference>
<sequence>MARPSKFDRNEALDIATEVIRRGGYEQASVKSLSERLGIPRSSFYNAFGSRDELFAEIISRYAATAPDAPLYAEVEGPILPLLHGVLRNICRIRAADPEGKGCIIVNSIAELCPSDEGPAPMLTSLATSSTKRIAELLAIAREQGEIDSHADVQALALALQNLMVGLNVLSKVVRGESDLWLLTETTLRGLGLIRT</sequence>
<keyword evidence="3" id="KW-0804">Transcription</keyword>
<dbReference type="GO" id="GO:0003677">
    <property type="term" value="F:DNA binding"/>
    <property type="evidence" value="ECO:0007669"/>
    <property type="project" value="UniProtKB-UniRule"/>
</dbReference>
<dbReference type="SUPFAM" id="SSF48498">
    <property type="entry name" value="Tetracyclin repressor-like, C-terminal domain"/>
    <property type="match status" value="1"/>
</dbReference>
<dbReference type="Pfam" id="PF16925">
    <property type="entry name" value="TetR_C_13"/>
    <property type="match status" value="1"/>
</dbReference>
<dbReference type="PANTHER" id="PTHR47506:SF1">
    <property type="entry name" value="HTH-TYPE TRANSCRIPTIONAL REGULATOR YJDC"/>
    <property type="match status" value="1"/>
</dbReference>
<dbReference type="InterPro" id="IPR011075">
    <property type="entry name" value="TetR_C"/>
</dbReference>
<dbReference type="Gene3D" id="1.10.10.60">
    <property type="entry name" value="Homeodomain-like"/>
    <property type="match status" value="1"/>
</dbReference>
<name>A0A7W9D1T1_9HYPH</name>
<evidence type="ECO:0000259" key="5">
    <source>
        <dbReference type="PROSITE" id="PS50977"/>
    </source>
</evidence>
<dbReference type="EMBL" id="JACHBI010000006">
    <property type="protein sequence ID" value="MBB5574622.1"/>
    <property type="molecule type" value="Genomic_DNA"/>
</dbReference>
<reference evidence="6 7" key="1">
    <citation type="submission" date="2020-08" db="EMBL/GenBank/DDBJ databases">
        <title>Genomic Encyclopedia of Type Strains, Phase IV (KMG-V): Genome sequencing to study the core and pangenomes of soil and plant-associated prokaryotes.</title>
        <authorList>
            <person name="Whitman W."/>
        </authorList>
    </citation>
    <scope>NUCLEOTIDE SEQUENCE [LARGE SCALE GENOMIC DNA]</scope>
    <source>
        <strain evidence="6 7">SEMIA 4064</strain>
    </source>
</reference>